<accession>A0A538SVH6</accession>
<dbReference type="GO" id="GO:0008410">
    <property type="term" value="F:CoA-transferase activity"/>
    <property type="evidence" value="ECO:0007669"/>
    <property type="project" value="TreeGrafter"/>
</dbReference>
<keyword evidence="1 2" id="KW-0808">Transferase</keyword>
<dbReference type="EMBL" id="VBOS01000218">
    <property type="protein sequence ID" value="TMQ55386.1"/>
    <property type="molecule type" value="Genomic_DNA"/>
</dbReference>
<gene>
    <name evidence="2" type="ORF">E6K72_06450</name>
</gene>
<evidence type="ECO:0000313" key="2">
    <source>
        <dbReference type="EMBL" id="TMQ55386.1"/>
    </source>
</evidence>
<sequence length="407" mass="43947">MSGPLQNLRVLDLTRTLAGPWATQSLADLGAEVIKVERPGIGDETRTWGPPWLRDREGRETRESAYFLSTNRGKKSVTVDLAQPAGRKLVRDLAARSDVLVENFKVGDLARFGLAYEDVRRLHPGIVYCSVTGFGQTGPHASRPAYDLVLQGMGGLMSITGERDDRPGGGPQRVGIAVTDVVTGMYAALAIAAAIAHRERTGAGQHIDLALFDSIVAFCSNQILSYWCSGLVPSRHGNAHPNIVPYEVFRAADRAIVLAVGNDGQFAAFCRVAGRAELATDPRFRTNPDRVRNREILVPRVAEIVRERSSGDWVHALTEAGVPCGLVNDLSQVFEDPQAVHRGLQIEIPHPAGVPCPTVASPMRFSATPVAYEIPPPLLGQHTREVLEGILGLSRAELDALATQGVI</sequence>
<dbReference type="AlphaFoldDB" id="A0A538SVH6"/>
<dbReference type="InterPro" id="IPR023606">
    <property type="entry name" value="CoA-Trfase_III_dom_1_sf"/>
</dbReference>
<reference evidence="2 3" key="1">
    <citation type="journal article" date="2019" name="Nat. Microbiol.">
        <title>Mediterranean grassland soil C-N compound turnover is dependent on rainfall and depth, and is mediated by genomically divergent microorganisms.</title>
        <authorList>
            <person name="Diamond S."/>
            <person name="Andeer P.F."/>
            <person name="Li Z."/>
            <person name="Crits-Christoph A."/>
            <person name="Burstein D."/>
            <person name="Anantharaman K."/>
            <person name="Lane K.R."/>
            <person name="Thomas B.C."/>
            <person name="Pan C."/>
            <person name="Northen T.R."/>
            <person name="Banfield J.F."/>
        </authorList>
    </citation>
    <scope>NUCLEOTIDE SEQUENCE [LARGE SCALE GENOMIC DNA]</scope>
    <source>
        <strain evidence="2">WS_2</strain>
    </source>
</reference>
<dbReference type="Gene3D" id="3.30.1540.10">
    <property type="entry name" value="formyl-coa transferase, domain 3"/>
    <property type="match status" value="1"/>
</dbReference>
<dbReference type="PANTHER" id="PTHR48207:SF3">
    <property type="entry name" value="SUCCINATE--HYDROXYMETHYLGLUTARATE COA-TRANSFERASE"/>
    <property type="match status" value="1"/>
</dbReference>
<comment type="caution">
    <text evidence="2">The sequence shown here is derived from an EMBL/GenBank/DDBJ whole genome shotgun (WGS) entry which is preliminary data.</text>
</comment>
<protein>
    <submittedName>
        <fullName evidence="2">CoA transferase</fullName>
    </submittedName>
</protein>
<dbReference type="Gene3D" id="3.40.50.10540">
    <property type="entry name" value="Crotonobetainyl-coa:carnitine coa-transferase, domain 1"/>
    <property type="match status" value="1"/>
</dbReference>
<evidence type="ECO:0000313" key="3">
    <source>
        <dbReference type="Proteomes" id="UP000317716"/>
    </source>
</evidence>
<dbReference type="InterPro" id="IPR003673">
    <property type="entry name" value="CoA-Trfase_fam_III"/>
</dbReference>
<evidence type="ECO:0000256" key="1">
    <source>
        <dbReference type="ARBA" id="ARBA00022679"/>
    </source>
</evidence>
<dbReference type="Proteomes" id="UP000317716">
    <property type="component" value="Unassembled WGS sequence"/>
</dbReference>
<dbReference type="InterPro" id="IPR050483">
    <property type="entry name" value="CoA-transferase_III_domain"/>
</dbReference>
<dbReference type="SUPFAM" id="SSF89796">
    <property type="entry name" value="CoA-transferase family III (CaiB/BaiF)"/>
    <property type="match status" value="1"/>
</dbReference>
<proteinExistence type="predicted"/>
<organism evidence="2 3">
    <name type="scientific">Eiseniibacteriota bacterium</name>
    <dbReference type="NCBI Taxonomy" id="2212470"/>
    <lineage>
        <taxon>Bacteria</taxon>
        <taxon>Candidatus Eiseniibacteriota</taxon>
    </lineage>
</organism>
<dbReference type="PANTHER" id="PTHR48207">
    <property type="entry name" value="SUCCINATE--HYDROXYMETHYLGLUTARATE COA-TRANSFERASE"/>
    <property type="match status" value="1"/>
</dbReference>
<dbReference type="InterPro" id="IPR044855">
    <property type="entry name" value="CoA-Trfase_III_dom3_sf"/>
</dbReference>
<dbReference type="Pfam" id="PF02515">
    <property type="entry name" value="CoA_transf_3"/>
    <property type="match status" value="1"/>
</dbReference>
<name>A0A538SVH6_UNCEI</name>